<reference evidence="1" key="3">
    <citation type="submission" date="2016-10" db="EMBL/GenBank/DDBJ databases">
        <authorList>
            <person name="de Groot N.N."/>
        </authorList>
    </citation>
    <scope>NUCLEOTIDE SEQUENCE [LARGE SCALE GENOMIC DNA]</scope>
    <source>
        <strain evidence="1">CCBAU85039</strain>
    </source>
</reference>
<dbReference type="STRING" id="501024.RTCCBAU85039_0854"/>
<accession>A0A1H8DEW8</accession>
<organism evidence="1 3">
    <name type="scientific">Rhizobium tibeticum</name>
    <dbReference type="NCBI Taxonomy" id="501024"/>
    <lineage>
        <taxon>Bacteria</taxon>
        <taxon>Pseudomonadati</taxon>
        <taxon>Pseudomonadota</taxon>
        <taxon>Alphaproteobacteria</taxon>
        <taxon>Hyphomicrobiales</taxon>
        <taxon>Rhizobiaceae</taxon>
        <taxon>Rhizobium/Agrobacterium group</taxon>
        <taxon>Rhizobium</taxon>
    </lineage>
</organism>
<reference evidence="3" key="1">
    <citation type="submission" date="2016-10" db="EMBL/GenBank/DDBJ databases">
        <authorList>
            <person name="Wibberg D."/>
        </authorList>
    </citation>
    <scope>NUCLEOTIDE SEQUENCE [LARGE SCALE GENOMIC DNA]</scope>
</reference>
<evidence type="ECO:0000313" key="4">
    <source>
        <dbReference type="Proteomes" id="UP000198939"/>
    </source>
</evidence>
<dbReference type="Proteomes" id="UP000198939">
    <property type="component" value="Unassembled WGS sequence"/>
</dbReference>
<protein>
    <submittedName>
        <fullName evidence="1">Uncharacterized protein</fullName>
    </submittedName>
</protein>
<name>A0A1H8DEW8_9HYPH</name>
<gene>
    <name evidence="1" type="ORF">RTCCBAU85039_0854</name>
    <name evidence="2" type="ORF">SAMN05216228_100233</name>
</gene>
<proteinExistence type="predicted"/>
<reference evidence="2 4" key="2">
    <citation type="submission" date="2016-10" db="EMBL/GenBank/DDBJ databases">
        <authorList>
            <person name="Varghese N."/>
            <person name="Submissions S."/>
        </authorList>
    </citation>
    <scope>NUCLEOTIDE SEQUENCE [LARGE SCALE GENOMIC DNA]</scope>
    <source>
        <strain evidence="2 4">CGMCC 1.7071</strain>
    </source>
</reference>
<sequence length="96" mass="10548">MLPIVDILADATTHDERAKWLFACPYWVINREHMNIRRILQQSGLIAGVGYLEAVQSLTNARRLPDGSLPHTIVLSAEIAAQDLRAAARASVEGAE</sequence>
<dbReference type="Proteomes" id="UP000183063">
    <property type="component" value="Unassembled WGS sequence"/>
</dbReference>
<dbReference type="AlphaFoldDB" id="A0A1H8DEW8"/>
<dbReference type="EMBL" id="FOCV01000002">
    <property type="protein sequence ID" value="SEN05833.1"/>
    <property type="molecule type" value="Genomic_DNA"/>
</dbReference>
<keyword evidence="4" id="KW-1185">Reference proteome</keyword>
<evidence type="ECO:0000313" key="2">
    <source>
        <dbReference type="EMBL" id="SEN05833.1"/>
    </source>
</evidence>
<evidence type="ECO:0000313" key="3">
    <source>
        <dbReference type="Proteomes" id="UP000183063"/>
    </source>
</evidence>
<evidence type="ECO:0000313" key="1">
    <source>
        <dbReference type="EMBL" id="SEH51564.1"/>
    </source>
</evidence>
<dbReference type="EMBL" id="FNXB01000004">
    <property type="protein sequence ID" value="SEH51564.1"/>
    <property type="molecule type" value="Genomic_DNA"/>
</dbReference>